<dbReference type="Proteomes" id="UP000001882">
    <property type="component" value="Chromosome"/>
</dbReference>
<dbReference type="RefSeq" id="WP_012899442.1">
    <property type="nucleotide sequence ID" value="NC_013665.1"/>
</dbReference>
<reference evidence="3" key="3">
    <citation type="journal article" date="2011" name="PLoS ONE">
        <title>Genome sequence of a mesophilic hydrogenotrophic methanogen Methanocella paludicola, the first cultivated representative of the order Methanocellales.</title>
        <authorList>
            <person name="Sakai S."/>
            <person name="Takaki Y."/>
            <person name="Shimamura S."/>
            <person name="Sekine M."/>
            <person name="Tajima T."/>
            <person name="Kosugi H."/>
            <person name="Ichikawa N."/>
            <person name="Tasumi E."/>
            <person name="Hiraki A.T."/>
            <person name="Shimizu A."/>
            <person name="Kato Y."/>
            <person name="Nishiko R."/>
            <person name="Mori K."/>
            <person name="Fujita N."/>
            <person name="Imachi H."/>
            <person name="Takai K."/>
        </authorList>
    </citation>
    <scope>NUCLEOTIDE SEQUENCE [LARGE SCALE GENOMIC DNA]</scope>
    <source>
        <strain evidence="3">DSM 17711 / JCM 13418 / NBRC 101707 / SANAE</strain>
    </source>
</reference>
<protein>
    <recommendedName>
        <fullName evidence="1">PspA-associated domain-containing protein</fullName>
    </recommendedName>
</protein>
<dbReference type="KEGG" id="mpd:MCP_0690"/>
<dbReference type="GeneID" id="8680739"/>
<dbReference type="EMBL" id="AP011532">
    <property type="protein sequence ID" value="BAI60762.1"/>
    <property type="molecule type" value="Genomic_DNA"/>
</dbReference>
<gene>
    <name evidence="2" type="ordered locus">MCP_0690</name>
</gene>
<dbReference type="eggNOG" id="arCOG04958">
    <property type="taxonomic scope" value="Archaea"/>
</dbReference>
<evidence type="ECO:0000313" key="3">
    <source>
        <dbReference type="Proteomes" id="UP000001882"/>
    </source>
</evidence>
<dbReference type="STRING" id="304371.MCP_0690"/>
<evidence type="ECO:0000259" key="1">
    <source>
        <dbReference type="Pfam" id="PF22743"/>
    </source>
</evidence>
<organism evidence="2 3">
    <name type="scientific">Methanocella paludicola (strain DSM 17711 / JCM 13418 / NBRC 101707 / SANAE)</name>
    <dbReference type="NCBI Taxonomy" id="304371"/>
    <lineage>
        <taxon>Archaea</taxon>
        <taxon>Methanobacteriati</taxon>
        <taxon>Methanobacteriota</taxon>
        <taxon>Stenosarchaea group</taxon>
        <taxon>Methanomicrobia</taxon>
        <taxon>Methanocellales</taxon>
        <taxon>Methanocellaceae</taxon>
        <taxon>Methanocella</taxon>
    </lineage>
</organism>
<dbReference type="InterPro" id="IPR054437">
    <property type="entry name" value="PspA-assoc_dom"/>
</dbReference>
<dbReference type="InParanoid" id="D1YWE0"/>
<name>D1YWE0_METPS</name>
<feature type="domain" description="PspA-associated" evidence="1">
    <location>
        <begin position="1"/>
        <end position="92"/>
    </location>
</feature>
<evidence type="ECO:0000313" key="2">
    <source>
        <dbReference type="EMBL" id="BAI60762.1"/>
    </source>
</evidence>
<dbReference type="OrthoDB" id="145362at2157"/>
<reference evidence="2 3" key="1">
    <citation type="journal article" date="2007" name="Appl. Environ. Microbiol.">
        <title>Isolation of key methanogens for global methane emission from rice paddy fields: a novel isolate affiliated with the clone cluster rice cluster I.</title>
        <authorList>
            <person name="Sakai S."/>
            <person name="Imachi H."/>
            <person name="Sekiguchi Y."/>
            <person name="Ohashi A."/>
            <person name="Harada H."/>
            <person name="Kamagata Y."/>
        </authorList>
    </citation>
    <scope>NUCLEOTIDE SEQUENCE [LARGE SCALE GENOMIC DNA]</scope>
    <source>
        <strain evidence="3">DSM 17711 / JCM 13418 / NBRC 101707 / SANAE</strain>
    </source>
</reference>
<accession>D1YWE0</accession>
<reference evidence="2 3" key="2">
    <citation type="journal article" date="2008" name="Int. J. Syst. Evol. Microbiol.">
        <title>Methanocella paludicola gen. nov., sp. nov., a methane-producing archaeon, the first isolate of the lineage 'Rice Cluster I', and proposal of the new archaeal order Methanocellales ord. nov.</title>
        <authorList>
            <person name="Sakai S."/>
            <person name="Imachi H."/>
            <person name="Hanada S."/>
            <person name="Ohashi A."/>
            <person name="Harada H."/>
            <person name="Kamagata Y."/>
        </authorList>
    </citation>
    <scope>NUCLEOTIDE SEQUENCE [LARGE SCALE GENOMIC DNA]</scope>
    <source>
        <strain evidence="3">DSM 17711 / JCM 13418 / NBRC 101707 / SANAE</strain>
    </source>
</reference>
<keyword evidence="3" id="KW-1185">Reference proteome</keyword>
<dbReference type="AlphaFoldDB" id="D1YWE0"/>
<proteinExistence type="predicted"/>
<dbReference type="Pfam" id="PF22743">
    <property type="entry name" value="PspAA"/>
    <property type="match status" value="1"/>
</dbReference>
<sequence length="92" mass="10429">MIVRILNENQYVVPSLYYDDINKLDNEIVHLIAKGDEKGFKNTYAKLIEIVRKNGVPMDVKAIKESDLIIPPADLTFEEARRIFVGEGLIPG</sequence>